<feature type="non-terminal residue" evidence="1">
    <location>
        <position position="111"/>
    </location>
</feature>
<name>A0A2N1MF97_9GLOM</name>
<gene>
    <name evidence="1" type="ORF">RhiirC2_761922</name>
</gene>
<dbReference type="Proteomes" id="UP000233469">
    <property type="component" value="Unassembled WGS sequence"/>
</dbReference>
<reference evidence="1 2" key="2">
    <citation type="submission" date="2017-10" db="EMBL/GenBank/DDBJ databases">
        <title>Extensive intraspecific genome diversity in a model arbuscular mycorrhizal fungus.</title>
        <authorList>
            <person name="Chen E.C.H."/>
            <person name="Morin E."/>
            <person name="Baudet D."/>
            <person name="Noel J."/>
            <person name="Ndikumana S."/>
            <person name="Charron P."/>
            <person name="St-Onge C."/>
            <person name="Giorgi J."/>
            <person name="Grigoriev I.V."/>
            <person name="Roux C."/>
            <person name="Martin F.M."/>
            <person name="Corradi N."/>
        </authorList>
    </citation>
    <scope>NUCLEOTIDE SEQUENCE [LARGE SCALE GENOMIC DNA]</scope>
    <source>
        <strain evidence="1 2">C2</strain>
    </source>
</reference>
<protein>
    <submittedName>
        <fullName evidence="1">Uncharacterized protein</fullName>
    </submittedName>
</protein>
<evidence type="ECO:0000313" key="1">
    <source>
        <dbReference type="EMBL" id="PKK60313.1"/>
    </source>
</evidence>
<dbReference type="EMBL" id="LLXL01002640">
    <property type="protein sequence ID" value="PKK60313.1"/>
    <property type="molecule type" value="Genomic_DNA"/>
</dbReference>
<evidence type="ECO:0000313" key="2">
    <source>
        <dbReference type="Proteomes" id="UP000233469"/>
    </source>
</evidence>
<proteinExistence type="predicted"/>
<accession>A0A2N1MF97</accession>
<dbReference type="AlphaFoldDB" id="A0A2N1MF97"/>
<reference evidence="1 2" key="1">
    <citation type="submission" date="2016-04" db="EMBL/GenBank/DDBJ databases">
        <title>Genome analyses suggest a sexual origin of heterokaryosis in a supposedly ancient asexual fungus.</title>
        <authorList>
            <person name="Ropars J."/>
            <person name="Sedzielewska K."/>
            <person name="Noel J."/>
            <person name="Charron P."/>
            <person name="Farinelli L."/>
            <person name="Marton T."/>
            <person name="Kruger M."/>
            <person name="Pelin A."/>
            <person name="Brachmann A."/>
            <person name="Corradi N."/>
        </authorList>
    </citation>
    <scope>NUCLEOTIDE SEQUENCE [LARGE SCALE GENOMIC DNA]</scope>
    <source>
        <strain evidence="1 2">C2</strain>
    </source>
</reference>
<sequence>MVAERQYKKSQSPILSTTLMESSPASSPYCSPRLENAQTRTPKVNIFTYHYNKSVIFIIHIFRTYFNFYYRDEFEQLLLINNWSYFVKDRHYPEVLPKSKDLRLIVNKVRN</sequence>
<comment type="caution">
    <text evidence="1">The sequence shown here is derived from an EMBL/GenBank/DDBJ whole genome shotgun (WGS) entry which is preliminary data.</text>
</comment>
<organism evidence="1 2">
    <name type="scientific">Rhizophagus irregularis</name>
    <dbReference type="NCBI Taxonomy" id="588596"/>
    <lineage>
        <taxon>Eukaryota</taxon>
        <taxon>Fungi</taxon>
        <taxon>Fungi incertae sedis</taxon>
        <taxon>Mucoromycota</taxon>
        <taxon>Glomeromycotina</taxon>
        <taxon>Glomeromycetes</taxon>
        <taxon>Glomerales</taxon>
        <taxon>Glomeraceae</taxon>
        <taxon>Rhizophagus</taxon>
    </lineage>
</organism>